<feature type="transmembrane region" description="Helical" evidence="1">
    <location>
        <begin position="187"/>
        <end position="207"/>
    </location>
</feature>
<organism evidence="3 4">
    <name type="scientific">Persicitalea jodogahamensis</name>
    <dbReference type="NCBI Taxonomy" id="402147"/>
    <lineage>
        <taxon>Bacteria</taxon>
        <taxon>Pseudomonadati</taxon>
        <taxon>Bacteroidota</taxon>
        <taxon>Cytophagia</taxon>
        <taxon>Cytophagales</taxon>
        <taxon>Spirosomataceae</taxon>
        <taxon>Persicitalea</taxon>
    </lineage>
</organism>
<dbReference type="GO" id="GO:0004175">
    <property type="term" value="F:endopeptidase activity"/>
    <property type="evidence" value="ECO:0007669"/>
    <property type="project" value="UniProtKB-ARBA"/>
</dbReference>
<feature type="transmembrane region" description="Helical" evidence="1">
    <location>
        <begin position="12"/>
        <end position="34"/>
    </location>
</feature>
<dbReference type="InterPro" id="IPR003675">
    <property type="entry name" value="Rce1/LyrA-like_dom"/>
</dbReference>
<feature type="transmembrane region" description="Helical" evidence="1">
    <location>
        <begin position="212"/>
        <end position="232"/>
    </location>
</feature>
<name>A0A8J3GBM2_9BACT</name>
<sequence>MIKPFLIKLGWTLLEILTFAVIAFLVIVAFAGIFKVFGVDIFSSPAIAHHSDPYWETLTEYLPQNVAFLTAFFLMRKFIFRRSFAEMGLTWNNLFVDLGKGFGMSVVLIGAGFGLLLVLQKINLTGTLFNGKQFSGLLVLFFFQSWSEEIMSRGFLLATIANYFGDRAGLLVSALLFSLLHFANPDFAWIGAANIFLAGLVLGLLYLKYRNLWVCTGFHWGWNFVQAGFFDFNVSGFDVYSFIRFKPLAPAWLSGGTFGFEGSILAVAFLLALSVYYWRRIDFSIKKHPESEQRFRGVEE</sequence>
<feature type="transmembrane region" description="Helical" evidence="1">
    <location>
        <begin position="61"/>
        <end position="80"/>
    </location>
</feature>
<evidence type="ECO:0000313" key="3">
    <source>
        <dbReference type="EMBL" id="GHB78305.1"/>
    </source>
</evidence>
<evidence type="ECO:0000259" key="2">
    <source>
        <dbReference type="Pfam" id="PF02517"/>
    </source>
</evidence>
<dbReference type="Proteomes" id="UP000598271">
    <property type="component" value="Unassembled WGS sequence"/>
</dbReference>
<comment type="caution">
    <text evidence="3">The sequence shown here is derived from an EMBL/GenBank/DDBJ whole genome shotgun (WGS) entry which is preliminary data.</text>
</comment>
<keyword evidence="3" id="KW-0378">Hydrolase</keyword>
<keyword evidence="4" id="KW-1185">Reference proteome</keyword>
<keyword evidence="1" id="KW-1133">Transmembrane helix</keyword>
<dbReference type="Pfam" id="PF02517">
    <property type="entry name" value="Rce1-like"/>
    <property type="match status" value="1"/>
</dbReference>
<gene>
    <name evidence="3" type="ORF">GCM10007390_35710</name>
</gene>
<proteinExistence type="predicted"/>
<dbReference type="GO" id="GO:0080120">
    <property type="term" value="P:CAAX-box protein maturation"/>
    <property type="evidence" value="ECO:0007669"/>
    <property type="project" value="UniProtKB-ARBA"/>
</dbReference>
<accession>A0A8J3GBM2</accession>
<dbReference type="PANTHER" id="PTHR39430:SF1">
    <property type="entry name" value="PROTEASE"/>
    <property type="match status" value="1"/>
</dbReference>
<evidence type="ECO:0000256" key="1">
    <source>
        <dbReference type="SAM" id="Phobius"/>
    </source>
</evidence>
<dbReference type="EMBL" id="BMXF01000003">
    <property type="protein sequence ID" value="GHB78305.1"/>
    <property type="molecule type" value="Genomic_DNA"/>
</dbReference>
<evidence type="ECO:0000313" key="4">
    <source>
        <dbReference type="Proteomes" id="UP000598271"/>
    </source>
</evidence>
<dbReference type="AlphaFoldDB" id="A0A8J3GBM2"/>
<protein>
    <submittedName>
        <fullName evidence="3">Protease</fullName>
    </submittedName>
</protein>
<feature type="transmembrane region" description="Helical" evidence="1">
    <location>
        <begin position="101"/>
        <end position="119"/>
    </location>
</feature>
<feature type="transmembrane region" description="Helical" evidence="1">
    <location>
        <begin position="155"/>
        <end position="181"/>
    </location>
</feature>
<dbReference type="RefSeq" id="WP_189565866.1">
    <property type="nucleotide sequence ID" value="NZ_BMXF01000003.1"/>
</dbReference>
<keyword evidence="1" id="KW-0472">Membrane</keyword>
<keyword evidence="1" id="KW-0812">Transmembrane</keyword>
<feature type="transmembrane region" description="Helical" evidence="1">
    <location>
        <begin position="252"/>
        <end position="278"/>
    </location>
</feature>
<reference evidence="3 4" key="1">
    <citation type="journal article" date="2014" name="Int. J. Syst. Evol. Microbiol.">
        <title>Complete genome sequence of Corynebacterium casei LMG S-19264T (=DSM 44701T), isolated from a smear-ripened cheese.</title>
        <authorList>
            <consortium name="US DOE Joint Genome Institute (JGI-PGF)"/>
            <person name="Walter F."/>
            <person name="Albersmeier A."/>
            <person name="Kalinowski J."/>
            <person name="Ruckert C."/>
        </authorList>
    </citation>
    <scope>NUCLEOTIDE SEQUENCE [LARGE SCALE GENOMIC DNA]</scope>
    <source>
        <strain evidence="3 4">KCTC 12866</strain>
    </source>
</reference>
<keyword evidence="3" id="KW-0645">Protease</keyword>
<dbReference type="PANTHER" id="PTHR39430">
    <property type="entry name" value="MEMBRANE-ASSOCIATED PROTEASE-RELATED"/>
    <property type="match status" value="1"/>
</dbReference>
<feature type="domain" description="CAAX prenyl protease 2/Lysostaphin resistance protein A-like" evidence="2">
    <location>
        <begin position="134"/>
        <end position="225"/>
    </location>
</feature>
<feature type="transmembrane region" description="Helical" evidence="1">
    <location>
        <begin position="125"/>
        <end position="143"/>
    </location>
</feature>
<dbReference type="GO" id="GO:0006508">
    <property type="term" value="P:proteolysis"/>
    <property type="evidence" value="ECO:0007669"/>
    <property type="project" value="UniProtKB-KW"/>
</dbReference>